<dbReference type="RefSeq" id="WP_174135077.1">
    <property type="nucleotide sequence ID" value="NZ_JABUFE010000001.1"/>
</dbReference>
<dbReference type="InterPro" id="IPR001375">
    <property type="entry name" value="Peptidase_S9_cat"/>
</dbReference>
<dbReference type="Pfam" id="PF00326">
    <property type="entry name" value="Peptidase_S9"/>
    <property type="match status" value="1"/>
</dbReference>
<dbReference type="PANTHER" id="PTHR22946:SF12">
    <property type="entry name" value="CONIDIAL PIGMENT BIOSYNTHESIS PROTEIN AYG1 (AFU_ORTHOLOGUE AFUA_2G17550)"/>
    <property type="match status" value="1"/>
</dbReference>
<dbReference type="SUPFAM" id="SSF53474">
    <property type="entry name" value="alpha/beta-Hydrolases"/>
    <property type="match status" value="1"/>
</dbReference>
<proteinExistence type="predicted"/>
<dbReference type="PANTHER" id="PTHR22946">
    <property type="entry name" value="DIENELACTONE HYDROLASE DOMAIN-CONTAINING PROTEIN-RELATED"/>
    <property type="match status" value="1"/>
</dbReference>
<keyword evidence="3" id="KW-1185">Reference proteome</keyword>
<protein>
    <submittedName>
        <fullName evidence="2">Prolyl oligopeptidase family serine peptidase</fullName>
    </submittedName>
</protein>
<name>A0ABX2ILM6_9RHOB</name>
<dbReference type="Proteomes" id="UP000777935">
    <property type="component" value="Unassembled WGS sequence"/>
</dbReference>
<evidence type="ECO:0000313" key="3">
    <source>
        <dbReference type="Proteomes" id="UP000777935"/>
    </source>
</evidence>
<accession>A0ABX2ILM6</accession>
<dbReference type="InterPro" id="IPR029058">
    <property type="entry name" value="AB_hydrolase_fold"/>
</dbReference>
<dbReference type="InterPro" id="IPR050261">
    <property type="entry name" value="FrsA_esterase"/>
</dbReference>
<feature type="domain" description="Peptidase S9 prolyl oligopeptidase catalytic" evidence="1">
    <location>
        <begin position="182"/>
        <end position="383"/>
    </location>
</feature>
<gene>
    <name evidence="2" type="ORF">HRQ87_03090</name>
</gene>
<sequence>MKNVSHTDAYTPYDHFFLKALRSVSRVVSVKKLTQPFWNRWRGGDISDKVLFDFLDSIKNLDDWSRAADQLIAHEEAELDRDRADLDHDQLVRRLRRMSYMSNLAHWGIMPLNDAKLRSYTKSRDYYIEAETLAFGDRYQRLHIPWNDQEFPANLHLPEGQGPFPLVMIIHGLDDCKEEHLATELAMLNAGFAVICFDGPGQAEAFLLDNIYWSDRFPEMVGAILTTLSGYPVDTSRVGIMGTSIGALWGFSAASGDDRIKAIYDLGAPINTKSFSRVPFIIKSKICQITGAKTDAEIKHVLSKNYIDRTEILSGIPAAIRIVMGAKDRVVPLRDKYWLRDELIRIGASRDVSMRVFDDGDHCCTNHIPELRDDMAAFFKEHI</sequence>
<dbReference type="Gene3D" id="3.40.50.1820">
    <property type="entry name" value="alpha/beta hydrolase"/>
    <property type="match status" value="1"/>
</dbReference>
<organism evidence="2 3">
    <name type="scientific">Parasulfitobacter algicola</name>
    <dbReference type="NCBI Taxonomy" id="2614809"/>
    <lineage>
        <taxon>Bacteria</taxon>
        <taxon>Pseudomonadati</taxon>
        <taxon>Pseudomonadota</taxon>
        <taxon>Alphaproteobacteria</taxon>
        <taxon>Rhodobacterales</taxon>
        <taxon>Roseobacteraceae</taxon>
        <taxon>Parasulfitobacter</taxon>
    </lineage>
</organism>
<evidence type="ECO:0000259" key="1">
    <source>
        <dbReference type="Pfam" id="PF00326"/>
    </source>
</evidence>
<evidence type="ECO:0000313" key="2">
    <source>
        <dbReference type="EMBL" id="NSX53778.1"/>
    </source>
</evidence>
<reference evidence="2 3" key="1">
    <citation type="submission" date="2020-06" db="EMBL/GenBank/DDBJ databases">
        <title>Sulfitobacter algicola sp. nov., isolated from green algae.</title>
        <authorList>
            <person name="Wang C."/>
        </authorList>
    </citation>
    <scope>NUCLEOTIDE SEQUENCE [LARGE SCALE GENOMIC DNA]</scope>
    <source>
        <strain evidence="2 3">1151</strain>
    </source>
</reference>
<dbReference type="EMBL" id="JABUFE010000001">
    <property type="protein sequence ID" value="NSX53778.1"/>
    <property type="molecule type" value="Genomic_DNA"/>
</dbReference>
<comment type="caution">
    <text evidence="2">The sequence shown here is derived from an EMBL/GenBank/DDBJ whole genome shotgun (WGS) entry which is preliminary data.</text>
</comment>